<proteinExistence type="predicted"/>
<protein>
    <submittedName>
        <fullName evidence="1">Killer toxin resistant protein</fullName>
    </submittedName>
</protein>
<dbReference type="EMBL" id="JASEJX010000009">
    <property type="protein sequence ID" value="KAK4520594.1"/>
    <property type="molecule type" value="Genomic_DNA"/>
</dbReference>
<evidence type="ECO:0000313" key="2">
    <source>
        <dbReference type="Proteomes" id="UP001304243"/>
    </source>
</evidence>
<dbReference type="GeneID" id="89950157"/>
<dbReference type="Proteomes" id="UP001304243">
    <property type="component" value="Unassembled WGS sequence"/>
</dbReference>
<evidence type="ECO:0000313" key="1">
    <source>
        <dbReference type="EMBL" id="KAK4520594.1"/>
    </source>
</evidence>
<dbReference type="RefSeq" id="XP_064687260.1">
    <property type="nucleotide sequence ID" value="XM_064825746.1"/>
</dbReference>
<keyword evidence="2" id="KW-1185">Reference proteome</keyword>
<sequence length="101" mass="11175">MVNAFLSDIQCLFTDASSANNMFNRPTMNANTSISQVTGEIGAPREFSGFPVSNIFGTPETYELQSEVFGAYKESIETKVPDNHTLIILSRVQEITIQPRV</sequence>
<accession>A0AAN7HQ48</accession>
<organism evidence="1 2">
    <name type="scientific">Mucor velutinosus</name>
    <dbReference type="NCBI Taxonomy" id="708070"/>
    <lineage>
        <taxon>Eukaryota</taxon>
        <taxon>Fungi</taxon>
        <taxon>Fungi incertae sedis</taxon>
        <taxon>Mucoromycota</taxon>
        <taxon>Mucoromycotina</taxon>
        <taxon>Mucoromycetes</taxon>
        <taxon>Mucorales</taxon>
        <taxon>Mucorineae</taxon>
        <taxon>Mucoraceae</taxon>
        <taxon>Mucor</taxon>
    </lineage>
</organism>
<comment type="caution">
    <text evidence="1">The sequence shown here is derived from an EMBL/GenBank/DDBJ whole genome shotgun (WGS) entry which is preliminary data.</text>
</comment>
<gene>
    <name evidence="1" type="primary">KRE5_4</name>
    <name evidence="1" type="ORF">ATC70_006471</name>
</gene>
<reference evidence="1 2" key="1">
    <citation type="submission" date="2022-11" db="EMBL/GenBank/DDBJ databases">
        <title>Mucor velutinosus strain NIH1002 WGS.</title>
        <authorList>
            <person name="Subramanian P."/>
            <person name="Mullikin J.C."/>
            <person name="Segre J.A."/>
            <person name="Zelazny A.M."/>
        </authorList>
    </citation>
    <scope>NUCLEOTIDE SEQUENCE [LARGE SCALE GENOMIC DNA]</scope>
    <source>
        <strain evidence="1 2">NIH1002</strain>
    </source>
</reference>
<name>A0AAN7HQ48_9FUNG</name>
<dbReference type="AlphaFoldDB" id="A0AAN7HQ48"/>